<dbReference type="Pfam" id="PF10662">
    <property type="entry name" value="PduV-EutP"/>
    <property type="match status" value="1"/>
</dbReference>
<dbReference type="HOGENOM" id="CLU_113298_2_0_9"/>
<evidence type="ECO:0000313" key="3">
    <source>
        <dbReference type="Proteomes" id="UP000004846"/>
    </source>
</evidence>
<dbReference type="PIRSF" id="PIRSF036409">
    <property type="entry name" value="EutP_PduV"/>
    <property type="match status" value="1"/>
</dbReference>
<dbReference type="SUPFAM" id="SSF52540">
    <property type="entry name" value="P-loop containing nucleoside triphosphate hydrolases"/>
    <property type="match status" value="1"/>
</dbReference>
<dbReference type="InterPro" id="IPR012381">
    <property type="entry name" value="EutP_PduV"/>
</dbReference>
<dbReference type="CDD" id="cd00882">
    <property type="entry name" value="Ras_like_GTPase"/>
    <property type="match status" value="1"/>
</dbReference>
<dbReference type="GO" id="GO:0006576">
    <property type="term" value="P:biogenic amine metabolic process"/>
    <property type="evidence" value="ECO:0007669"/>
    <property type="project" value="InterPro"/>
</dbReference>
<name>A0A125W117_ENTFL</name>
<dbReference type="GO" id="GO:0005524">
    <property type="term" value="F:ATP binding"/>
    <property type="evidence" value="ECO:0007669"/>
    <property type="project" value="UniProtKB-UniRule"/>
</dbReference>
<dbReference type="Proteomes" id="UP000004846">
    <property type="component" value="Unassembled WGS sequence"/>
</dbReference>
<dbReference type="InterPro" id="IPR027417">
    <property type="entry name" value="P-loop_NTPase"/>
</dbReference>
<comment type="caution">
    <text evidence="2">The sequence shown here is derived from an EMBL/GenBank/DDBJ whole genome shotgun (WGS) entry which is preliminary data.</text>
</comment>
<dbReference type="Gene3D" id="3.40.50.300">
    <property type="entry name" value="P-loop containing nucleotide triphosphate hydrolases"/>
    <property type="match status" value="1"/>
</dbReference>
<keyword evidence="1" id="KW-0547">Nucleotide-binding</keyword>
<protein>
    <submittedName>
        <fullName evidence="2">Ethanolamine utilization protein, EutP</fullName>
    </submittedName>
</protein>
<dbReference type="NCBIfam" id="TIGR02528">
    <property type="entry name" value="EutP"/>
    <property type="match status" value="1"/>
</dbReference>
<reference evidence="2 3" key="1">
    <citation type="submission" date="2010-07" db="EMBL/GenBank/DDBJ databases">
        <authorList>
            <person name="Sid Ahmed O."/>
        </authorList>
    </citation>
    <scope>NUCLEOTIDE SEQUENCE [LARGE SCALE GENOMIC DNA]</scope>
    <source>
        <strain evidence="2 3">TX4248</strain>
    </source>
</reference>
<dbReference type="PANTHER" id="PTHR40453">
    <property type="entry name" value="PROTEIN YOEF"/>
    <property type="match status" value="1"/>
</dbReference>
<organism evidence="2 3">
    <name type="scientific">Enterococcus faecalis TX4248</name>
    <dbReference type="NCBI Taxonomy" id="749495"/>
    <lineage>
        <taxon>Bacteria</taxon>
        <taxon>Bacillati</taxon>
        <taxon>Bacillota</taxon>
        <taxon>Bacilli</taxon>
        <taxon>Lactobacillales</taxon>
        <taxon>Enterococcaceae</taxon>
        <taxon>Enterococcus</taxon>
    </lineage>
</organism>
<dbReference type="PANTHER" id="PTHR40453:SF1">
    <property type="entry name" value="PROTEIN YOEF"/>
    <property type="match status" value="1"/>
</dbReference>
<gene>
    <name evidence="2" type="primary">eutP</name>
    <name evidence="2" type="ORF">HMPREF9498_03034</name>
</gene>
<sequence length="176" mass="19503">MACFNKSAKEPKTKYVMVLALGSFFMEVAMKRIILMGAIGCGKTTLCQALQGKELIYDKTQAVEFHTEMIDTPGEFILHRQYYNALNVTAAEADVIGLVQSAVETQQVFSPGFGSIFPKEIIGILTKIDLAQDSQQLDIVRQQLKSAGATRIFEISSVEKIGLQELVDYLEEDEAE</sequence>
<accession>A0A125W117</accession>
<proteinExistence type="inferred from homology"/>
<evidence type="ECO:0000256" key="1">
    <source>
        <dbReference type="PIRNR" id="PIRNR036409"/>
    </source>
</evidence>
<dbReference type="EMBL" id="AEBR01000110">
    <property type="protein sequence ID" value="EFM81095.1"/>
    <property type="molecule type" value="Genomic_DNA"/>
</dbReference>
<evidence type="ECO:0000313" key="2">
    <source>
        <dbReference type="EMBL" id="EFM81095.1"/>
    </source>
</evidence>
<dbReference type="AlphaFoldDB" id="A0A125W117"/>
<comment type="similarity">
    <text evidence="1">Belongs to the EutP/PduV family.</text>
</comment>